<gene>
    <name evidence="2" type="ORF">BT96DRAFT_874188</name>
</gene>
<keyword evidence="3" id="KW-1185">Reference proteome</keyword>
<dbReference type="Proteomes" id="UP000799118">
    <property type="component" value="Unassembled WGS sequence"/>
</dbReference>
<dbReference type="OrthoDB" id="3255642at2759"/>
<organism evidence="2 3">
    <name type="scientific">Gymnopus androsaceus JB14</name>
    <dbReference type="NCBI Taxonomy" id="1447944"/>
    <lineage>
        <taxon>Eukaryota</taxon>
        <taxon>Fungi</taxon>
        <taxon>Dikarya</taxon>
        <taxon>Basidiomycota</taxon>
        <taxon>Agaricomycotina</taxon>
        <taxon>Agaricomycetes</taxon>
        <taxon>Agaricomycetidae</taxon>
        <taxon>Agaricales</taxon>
        <taxon>Marasmiineae</taxon>
        <taxon>Omphalotaceae</taxon>
        <taxon>Gymnopus</taxon>
    </lineage>
</organism>
<feature type="chain" id="PRO_5025375950" evidence="1">
    <location>
        <begin position="20"/>
        <end position="255"/>
    </location>
</feature>
<evidence type="ECO:0000313" key="3">
    <source>
        <dbReference type="Proteomes" id="UP000799118"/>
    </source>
</evidence>
<sequence>MRFFNILAFCSVLPLLAFACEGDCITNTTKEFIEKYKTPMDEVLNRTNRQINAKFQLPDSTNCVAPLADDYNKTVYSILETAIFPNYFHGKCQQPDGKGGFADPPGCPNPDCPVVCGTPGSLCHFYSTLISIVFKTHQGIYTNLTMPGAPAREKVRSCIQNAIQRCSKSPRDGVSTSRPFSRLFAARFPLVYREEAKSRRNSGSCYTQGPDAVDKDLSDIFDGIPNIWSEVCDEENHLEGCSWEGYMKPFILSFP</sequence>
<evidence type="ECO:0000256" key="1">
    <source>
        <dbReference type="SAM" id="SignalP"/>
    </source>
</evidence>
<evidence type="ECO:0000313" key="2">
    <source>
        <dbReference type="EMBL" id="KAE9408000.1"/>
    </source>
</evidence>
<feature type="signal peptide" evidence="1">
    <location>
        <begin position="1"/>
        <end position="19"/>
    </location>
</feature>
<protein>
    <submittedName>
        <fullName evidence="2">Uncharacterized protein</fullName>
    </submittedName>
</protein>
<dbReference type="AlphaFoldDB" id="A0A6A4IDC9"/>
<keyword evidence="1" id="KW-0732">Signal</keyword>
<dbReference type="PROSITE" id="PS51257">
    <property type="entry name" value="PROKAR_LIPOPROTEIN"/>
    <property type="match status" value="1"/>
</dbReference>
<reference evidence="2" key="1">
    <citation type="journal article" date="2019" name="Environ. Microbiol.">
        <title>Fungal ecological strategies reflected in gene transcription - a case study of two litter decomposers.</title>
        <authorList>
            <person name="Barbi F."/>
            <person name="Kohler A."/>
            <person name="Barry K."/>
            <person name="Baskaran P."/>
            <person name="Daum C."/>
            <person name="Fauchery L."/>
            <person name="Ihrmark K."/>
            <person name="Kuo A."/>
            <person name="LaButti K."/>
            <person name="Lipzen A."/>
            <person name="Morin E."/>
            <person name="Grigoriev I.V."/>
            <person name="Henrissat B."/>
            <person name="Lindahl B."/>
            <person name="Martin F."/>
        </authorList>
    </citation>
    <scope>NUCLEOTIDE SEQUENCE</scope>
    <source>
        <strain evidence="2">JB14</strain>
    </source>
</reference>
<name>A0A6A4IDC9_9AGAR</name>
<accession>A0A6A4IDC9</accession>
<dbReference type="EMBL" id="ML769393">
    <property type="protein sequence ID" value="KAE9408000.1"/>
    <property type="molecule type" value="Genomic_DNA"/>
</dbReference>
<proteinExistence type="predicted"/>